<protein>
    <submittedName>
        <fullName evidence="1">HAD family hydrolase</fullName>
    </submittedName>
</protein>
<dbReference type="InterPro" id="IPR036412">
    <property type="entry name" value="HAD-like_sf"/>
</dbReference>
<evidence type="ECO:0000313" key="1">
    <source>
        <dbReference type="EMBL" id="AXH97773.1"/>
    </source>
</evidence>
<organism evidence="1 2">
    <name type="scientific">Ornithinimicrobium avium</name>
    <dbReference type="NCBI Taxonomy" id="2283195"/>
    <lineage>
        <taxon>Bacteria</taxon>
        <taxon>Bacillati</taxon>
        <taxon>Actinomycetota</taxon>
        <taxon>Actinomycetes</taxon>
        <taxon>Micrococcales</taxon>
        <taxon>Ornithinimicrobiaceae</taxon>
        <taxon>Ornithinimicrobium</taxon>
    </lineage>
</organism>
<dbReference type="Pfam" id="PF00702">
    <property type="entry name" value="Hydrolase"/>
    <property type="match status" value="1"/>
</dbReference>
<dbReference type="Gene3D" id="3.40.50.1000">
    <property type="entry name" value="HAD superfamily/HAD-like"/>
    <property type="match status" value="1"/>
</dbReference>
<proteinExistence type="predicted"/>
<dbReference type="InterPro" id="IPR023198">
    <property type="entry name" value="PGP-like_dom2"/>
</dbReference>
<keyword evidence="2" id="KW-1185">Reference proteome</keyword>
<dbReference type="InterPro" id="IPR006439">
    <property type="entry name" value="HAD-SF_hydro_IA"/>
</dbReference>
<gene>
    <name evidence="1" type="ORF">DV701_00200</name>
</gene>
<dbReference type="KEGG" id="orn:DV701_00200"/>
<dbReference type="AlphaFoldDB" id="A0A345NRW5"/>
<evidence type="ECO:0000313" key="2">
    <source>
        <dbReference type="Proteomes" id="UP000253790"/>
    </source>
</evidence>
<dbReference type="OrthoDB" id="9800058at2"/>
<dbReference type="GO" id="GO:0050308">
    <property type="term" value="F:sugar-phosphatase activity"/>
    <property type="evidence" value="ECO:0007669"/>
    <property type="project" value="TreeGrafter"/>
</dbReference>
<reference evidence="1 2" key="1">
    <citation type="submission" date="2018-07" db="EMBL/GenBank/DDBJ databases">
        <title>Complete genome sequencing of Ornithinimicrobium sp. AMA3305.</title>
        <authorList>
            <person name="Bae J.-W."/>
        </authorList>
    </citation>
    <scope>NUCLEOTIDE SEQUENCE [LARGE SCALE GENOMIC DNA]</scope>
    <source>
        <strain evidence="1 2">AMA3305</strain>
    </source>
</reference>
<dbReference type="EMBL" id="CP031229">
    <property type="protein sequence ID" value="AXH97773.1"/>
    <property type="molecule type" value="Genomic_DNA"/>
</dbReference>
<dbReference type="PANTHER" id="PTHR43481">
    <property type="entry name" value="FRUCTOSE-1-PHOSPHATE PHOSPHATASE"/>
    <property type="match status" value="1"/>
</dbReference>
<dbReference type="PRINTS" id="PR00413">
    <property type="entry name" value="HADHALOGNASE"/>
</dbReference>
<dbReference type="SUPFAM" id="SSF56784">
    <property type="entry name" value="HAD-like"/>
    <property type="match status" value="1"/>
</dbReference>
<dbReference type="InterPro" id="IPR051806">
    <property type="entry name" value="HAD-like_SPP"/>
</dbReference>
<dbReference type="PANTHER" id="PTHR43481:SF4">
    <property type="entry name" value="GLYCEROL-1-PHOSPHATE PHOSPHOHYDROLASE 1-RELATED"/>
    <property type="match status" value="1"/>
</dbReference>
<keyword evidence="1" id="KW-0378">Hydrolase</keyword>
<dbReference type="SFLD" id="SFLDG01129">
    <property type="entry name" value="C1.5:_HAD__Beta-PGM__Phosphata"/>
    <property type="match status" value="1"/>
</dbReference>
<name>A0A345NRW5_9MICO</name>
<sequence>MTTEIFQAVLFDNDGTLTDSTAAVERSWAAWAEHHEVPLERLVRFHGVPSRSIVQAVVEPHVDVDQATADIDRRELEDLEDVVALPGAVEAMAAVGDRAAIVTSAGRELAELRLTAAGLRAPEAFVTADDITRGKPDPQPYLIGAARLGADPHRCLVVEDAPAGVASGRAAGAATLALTTTSPAEDLDADLVVADLSQVVFTEGPEGIRLRLRAREGAREGREGSSGR</sequence>
<dbReference type="InterPro" id="IPR023214">
    <property type="entry name" value="HAD_sf"/>
</dbReference>
<dbReference type="Proteomes" id="UP000253790">
    <property type="component" value="Chromosome"/>
</dbReference>
<dbReference type="NCBIfam" id="TIGR01509">
    <property type="entry name" value="HAD-SF-IA-v3"/>
    <property type="match status" value="1"/>
</dbReference>
<accession>A0A345NRW5</accession>
<dbReference type="SFLD" id="SFLDS00003">
    <property type="entry name" value="Haloacid_Dehalogenase"/>
    <property type="match status" value="1"/>
</dbReference>
<dbReference type="Gene3D" id="1.10.150.240">
    <property type="entry name" value="Putative phosphatase, domain 2"/>
    <property type="match status" value="1"/>
</dbReference>